<feature type="binding site" evidence="9">
    <location>
        <position position="208"/>
    </location>
    <ligand>
        <name>Zn(2+)</name>
        <dbReference type="ChEBI" id="CHEBI:29105"/>
        <label>1</label>
    </ligand>
</feature>
<keyword evidence="5 8" id="KW-0862">Zinc</keyword>
<feature type="active site" evidence="7">
    <location>
        <position position="258"/>
    </location>
</feature>
<dbReference type="GO" id="GO:0006508">
    <property type="term" value="P:proteolysis"/>
    <property type="evidence" value="ECO:0007669"/>
    <property type="project" value="UniProtKB-KW"/>
</dbReference>
<dbReference type="GO" id="GO:0030198">
    <property type="term" value="P:extracellular matrix organization"/>
    <property type="evidence" value="ECO:0007669"/>
    <property type="project" value="TreeGrafter"/>
</dbReference>
<feature type="binding site" evidence="9">
    <location>
        <position position="233"/>
    </location>
    <ligand>
        <name>Zn(2+)</name>
        <dbReference type="ChEBI" id="CHEBI:29105"/>
        <label>1</label>
    </ligand>
</feature>
<evidence type="ECO:0000256" key="7">
    <source>
        <dbReference type="PIRSR" id="PIRSR001191-1"/>
    </source>
</evidence>
<dbReference type="GO" id="GO:0031012">
    <property type="term" value="C:extracellular matrix"/>
    <property type="evidence" value="ECO:0007669"/>
    <property type="project" value="InterPro"/>
</dbReference>
<dbReference type="InterPro" id="IPR002477">
    <property type="entry name" value="Peptidoglycan-bd-like"/>
</dbReference>
<evidence type="ECO:0000256" key="4">
    <source>
        <dbReference type="ARBA" id="ARBA00022801"/>
    </source>
</evidence>
<protein>
    <submittedName>
        <fullName evidence="12">Metalloendo ase 2-MMP-like</fullName>
    </submittedName>
</protein>
<dbReference type="Proteomes" id="UP000594638">
    <property type="component" value="Unassembled WGS sequence"/>
</dbReference>
<dbReference type="CDD" id="cd04278">
    <property type="entry name" value="ZnMc_MMP"/>
    <property type="match status" value="1"/>
</dbReference>
<comment type="cofactor">
    <cofactor evidence="9">
        <name>Ca(2+)</name>
        <dbReference type="ChEBI" id="CHEBI:29108"/>
    </cofactor>
    <text evidence="9">Can bind about 5 Ca(2+) ions per subunit.</text>
</comment>
<keyword evidence="10" id="KW-0732">Signal</keyword>
<dbReference type="InterPro" id="IPR036365">
    <property type="entry name" value="PGBD-like_sf"/>
</dbReference>
<keyword evidence="3 8" id="KW-0479">Metal-binding</keyword>
<dbReference type="PANTHER" id="PTHR10201:SF213">
    <property type="entry name" value="METALLOENDOPROTEINASE 2-MMP-LIKE"/>
    <property type="match status" value="1"/>
</dbReference>
<comment type="cofactor">
    <cofactor evidence="9">
        <name>Zn(2+)</name>
        <dbReference type="ChEBI" id="CHEBI:29105"/>
    </cofactor>
    <text evidence="9">Binds 2 Zn(2+) ions per subunit.</text>
</comment>
<dbReference type="GO" id="GO:0008270">
    <property type="term" value="F:zinc ion binding"/>
    <property type="evidence" value="ECO:0007669"/>
    <property type="project" value="InterPro"/>
</dbReference>
<comment type="similarity">
    <text evidence="1">Belongs to the peptidase M10A family. Matrix metalloproteinases (MMPs) subfamily.</text>
</comment>
<dbReference type="PIRSF" id="PIRSF001191">
    <property type="entry name" value="Peptidase_M10A_matrix"/>
    <property type="match status" value="1"/>
</dbReference>
<dbReference type="AlphaFoldDB" id="A0A8S0QIS1"/>
<feature type="binding site" evidence="9">
    <location>
        <position position="210"/>
    </location>
    <ligand>
        <name>Zn(2+)</name>
        <dbReference type="ChEBI" id="CHEBI:29105"/>
        <label>1</label>
    </ligand>
</feature>
<dbReference type="Pfam" id="PF00413">
    <property type="entry name" value="Peptidase_M10"/>
    <property type="match status" value="1"/>
</dbReference>
<dbReference type="InterPro" id="IPR001818">
    <property type="entry name" value="Pept_M10_metallopeptidase"/>
</dbReference>
<feature type="signal peptide" evidence="10">
    <location>
        <begin position="1"/>
        <end position="23"/>
    </location>
</feature>
<keyword evidence="6" id="KW-0482">Metalloprotease</keyword>
<dbReference type="Pfam" id="PF01471">
    <property type="entry name" value="PG_binding_1"/>
    <property type="match status" value="1"/>
</dbReference>
<name>A0A8S0QIS1_OLEEU</name>
<feature type="binding site" evidence="9">
    <location>
        <position position="198"/>
    </location>
    <ligand>
        <name>Ca(2+)</name>
        <dbReference type="ChEBI" id="CHEBI:29108"/>
        <label>2</label>
    </ligand>
</feature>
<dbReference type="InterPro" id="IPR021190">
    <property type="entry name" value="Pept_M10A"/>
</dbReference>
<evidence type="ECO:0000313" key="12">
    <source>
        <dbReference type="EMBL" id="CAA2965874.1"/>
    </source>
</evidence>
<dbReference type="OrthoDB" id="902933at2759"/>
<evidence type="ECO:0000256" key="8">
    <source>
        <dbReference type="PIRSR" id="PIRSR001191-2"/>
    </source>
</evidence>
<dbReference type="PRINTS" id="PR00138">
    <property type="entry name" value="MATRIXIN"/>
</dbReference>
<dbReference type="GO" id="GO:0004222">
    <property type="term" value="F:metalloendopeptidase activity"/>
    <property type="evidence" value="ECO:0007669"/>
    <property type="project" value="InterPro"/>
</dbReference>
<feature type="binding site" evidence="9">
    <location>
        <position position="238"/>
    </location>
    <ligand>
        <name>Ca(2+)</name>
        <dbReference type="ChEBI" id="CHEBI:29108"/>
        <label>1</label>
    </ligand>
</feature>
<feature type="binding site" evidence="8">
    <location>
        <position position="261"/>
    </location>
    <ligand>
        <name>Zn(2+)</name>
        <dbReference type="ChEBI" id="CHEBI:29105"/>
        <label>2</label>
        <note>catalytic</note>
    </ligand>
</feature>
<evidence type="ECO:0000259" key="11">
    <source>
        <dbReference type="SMART" id="SM00235"/>
    </source>
</evidence>
<dbReference type="InterPro" id="IPR024079">
    <property type="entry name" value="MetalloPept_cat_dom_sf"/>
</dbReference>
<keyword evidence="2" id="KW-0645">Protease</keyword>
<organism evidence="12 13">
    <name type="scientific">Olea europaea subsp. europaea</name>
    <dbReference type="NCBI Taxonomy" id="158383"/>
    <lineage>
        <taxon>Eukaryota</taxon>
        <taxon>Viridiplantae</taxon>
        <taxon>Streptophyta</taxon>
        <taxon>Embryophyta</taxon>
        <taxon>Tracheophyta</taxon>
        <taxon>Spermatophyta</taxon>
        <taxon>Magnoliopsida</taxon>
        <taxon>eudicotyledons</taxon>
        <taxon>Gunneridae</taxon>
        <taxon>Pentapetalae</taxon>
        <taxon>asterids</taxon>
        <taxon>lamiids</taxon>
        <taxon>Lamiales</taxon>
        <taxon>Oleaceae</taxon>
        <taxon>Oleeae</taxon>
        <taxon>Olea</taxon>
    </lineage>
</organism>
<feature type="binding site" description="in inhibited form" evidence="9">
    <location>
        <position position="116"/>
    </location>
    <ligand>
        <name>Zn(2+)</name>
        <dbReference type="ChEBI" id="CHEBI:29105"/>
        <label>2</label>
        <note>catalytic</note>
    </ligand>
</feature>
<evidence type="ECO:0000256" key="3">
    <source>
        <dbReference type="ARBA" id="ARBA00022723"/>
    </source>
</evidence>
<feature type="binding site" evidence="8">
    <location>
        <position position="257"/>
    </location>
    <ligand>
        <name>Zn(2+)</name>
        <dbReference type="ChEBI" id="CHEBI:29105"/>
        <label>2</label>
        <note>catalytic</note>
    </ligand>
</feature>
<sequence length="302" mass="34542">MAAIVSRFFMCIFLLFLTPHALCHTLTMKDPVVTTAPFEFFNNFRSSRKGDSCEGLHQVKKYLYQFGYLNTLDAKNKDLFDDTLESAIKTYQLNHNLDITGFLDSRTVSKMMMPRCGVSDIINGTNTMYRGTNPLNASQFTLFPSRRKWPETLLTYRFLSGFPQSFMEPIRYAFEIWSNKTSFFFFKLRDDLDEEYSDLQIAFVNGEHGDGYPFDGPGGVLSHAFQPTDGRMHFDASEDWIVGSLPRTIDIVSVALHEIGHLLGLGHTNIPDAIMYPNIRYAMVKRTLHQDDIDGIRTLYGS</sequence>
<feature type="chain" id="PRO_5035895904" evidence="10">
    <location>
        <begin position="24"/>
        <end position="302"/>
    </location>
</feature>
<feature type="binding site" evidence="9">
    <location>
        <position position="275"/>
    </location>
    <ligand>
        <name>Zn(2+)</name>
        <dbReference type="ChEBI" id="CHEBI:29105"/>
        <label>2</label>
        <note>catalytic</note>
    </ligand>
</feature>
<feature type="binding site" evidence="9">
    <location>
        <position position="235"/>
    </location>
    <ligand>
        <name>Ca(2+)</name>
        <dbReference type="ChEBI" id="CHEBI:29108"/>
        <label>3</label>
    </ligand>
</feature>
<dbReference type="InterPro" id="IPR006026">
    <property type="entry name" value="Peptidase_Metallo"/>
</dbReference>
<comment type="caution">
    <text evidence="12">The sequence shown here is derived from an EMBL/GenBank/DDBJ whole genome shotgun (WGS) entry which is preliminary data.</text>
</comment>
<dbReference type="Gramene" id="OE9A093930T1">
    <property type="protein sequence ID" value="OE9A093930C1"/>
    <property type="gene ID" value="OE9A093930"/>
</dbReference>
<evidence type="ECO:0000256" key="10">
    <source>
        <dbReference type="SAM" id="SignalP"/>
    </source>
</evidence>
<feature type="binding site" evidence="8">
    <location>
        <position position="267"/>
    </location>
    <ligand>
        <name>Zn(2+)</name>
        <dbReference type="ChEBI" id="CHEBI:29105"/>
        <label>2</label>
        <note>catalytic</note>
    </ligand>
</feature>
<dbReference type="Gene3D" id="3.40.390.10">
    <property type="entry name" value="Collagenase (Catalytic Domain)"/>
    <property type="match status" value="1"/>
</dbReference>
<keyword evidence="13" id="KW-1185">Reference proteome</keyword>
<evidence type="ECO:0000256" key="6">
    <source>
        <dbReference type="ARBA" id="ARBA00023049"/>
    </source>
</evidence>
<dbReference type="PANTHER" id="PTHR10201">
    <property type="entry name" value="MATRIX METALLOPROTEINASE"/>
    <property type="match status" value="1"/>
</dbReference>
<keyword evidence="4" id="KW-0378">Hydrolase</keyword>
<dbReference type="EMBL" id="CACTIH010001849">
    <property type="protein sequence ID" value="CAA2965874.1"/>
    <property type="molecule type" value="Genomic_DNA"/>
</dbReference>
<gene>
    <name evidence="12" type="ORF">OLEA9_A093930</name>
</gene>
<evidence type="ECO:0000256" key="9">
    <source>
        <dbReference type="PIRSR" id="PIRSR621190-2"/>
    </source>
</evidence>
<dbReference type="SUPFAM" id="SSF47090">
    <property type="entry name" value="PGBD-like"/>
    <property type="match status" value="1"/>
</dbReference>
<feature type="binding site" evidence="9">
    <location>
        <position position="215"/>
    </location>
    <ligand>
        <name>Ca(2+)</name>
        <dbReference type="ChEBI" id="CHEBI:29108"/>
        <label>3</label>
    </ligand>
</feature>
<evidence type="ECO:0000256" key="1">
    <source>
        <dbReference type="ARBA" id="ARBA00009614"/>
    </source>
</evidence>
<proteinExistence type="inferred from homology"/>
<evidence type="ECO:0000313" key="13">
    <source>
        <dbReference type="Proteomes" id="UP000594638"/>
    </source>
</evidence>
<reference evidence="12 13" key="1">
    <citation type="submission" date="2019-12" db="EMBL/GenBank/DDBJ databases">
        <authorList>
            <person name="Alioto T."/>
            <person name="Alioto T."/>
            <person name="Gomez Garrido J."/>
        </authorList>
    </citation>
    <scope>NUCLEOTIDE SEQUENCE [LARGE SCALE GENOMIC DNA]</scope>
</reference>
<dbReference type="GO" id="GO:0030574">
    <property type="term" value="P:collagen catabolic process"/>
    <property type="evidence" value="ECO:0007669"/>
    <property type="project" value="TreeGrafter"/>
</dbReference>
<dbReference type="SUPFAM" id="SSF55486">
    <property type="entry name" value="Metalloproteases ('zincins'), catalytic domain"/>
    <property type="match status" value="1"/>
</dbReference>
<feature type="binding site" evidence="9">
    <location>
        <position position="216"/>
    </location>
    <ligand>
        <name>Ca(2+)</name>
        <dbReference type="ChEBI" id="CHEBI:29108"/>
        <label>3</label>
    </ligand>
</feature>
<feature type="binding site" evidence="9">
    <location>
        <position position="238"/>
    </location>
    <ligand>
        <name>Ca(2+)</name>
        <dbReference type="ChEBI" id="CHEBI:29108"/>
        <label>3</label>
    </ligand>
</feature>
<feature type="domain" description="Peptidase metallopeptidase" evidence="11">
    <location>
        <begin position="145"/>
        <end position="302"/>
    </location>
</feature>
<dbReference type="SMART" id="SM00235">
    <property type="entry name" value="ZnMc"/>
    <property type="match status" value="1"/>
</dbReference>
<evidence type="ECO:0000256" key="2">
    <source>
        <dbReference type="ARBA" id="ARBA00022670"/>
    </source>
</evidence>
<keyword evidence="9" id="KW-0106">Calcium</keyword>
<feature type="binding site" evidence="9">
    <location>
        <position position="223"/>
    </location>
    <ligand>
        <name>Zn(2+)</name>
        <dbReference type="ChEBI" id="CHEBI:29105"/>
        <label>1</label>
    </ligand>
</feature>
<dbReference type="InterPro" id="IPR033739">
    <property type="entry name" value="M10A_MMP"/>
</dbReference>
<accession>A0A8S0QIS1</accession>
<evidence type="ECO:0000256" key="5">
    <source>
        <dbReference type="ARBA" id="ARBA00022833"/>
    </source>
</evidence>